<name>A0ABS8XVC5_9BURK</name>
<comment type="caution">
    <text evidence="1">The sequence shown here is derived from an EMBL/GenBank/DDBJ whole genome shotgun (WGS) entry which is preliminary data.</text>
</comment>
<organism evidence="1 2">
    <name type="scientific">Pelomonas cellulosilytica</name>
    <dbReference type="NCBI Taxonomy" id="2906762"/>
    <lineage>
        <taxon>Bacteria</taxon>
        <taxon>Pseudomonadati</taxon>
        <taxon>Pseudomonadota</taxon>
        <taxon>Betaproteobacteria</taxon>
        <taxon>Burkholderiales</taxon>
        <taxon>Sphaerotilaceae</taxon>
        <taxon>Roseateles</taxon>
    </lineage>
</organism>
<protein>
    <submittedName>
        <fullName evidence="1">Uncharacterized protein</fullName>
    </submittedName>
</protein>
<dbReference type="Proteomes" id="UP001200741">
    <property type="component" value="Unassembled WGS sequence"/>
</dbReference>
<sequence>MLGDAERDARLTGVAPENRLDLLAARIVALFDAGRLDAEGDLDEWRFSEIRLPSEATQ</sequence>
<evidence type="ECO:0000313" key="2">
    <source>
        <dbReference type="Proteomes" id="UP001200741"/>
    </source>
</evidence>
<gene>
    <name evidence="1" type="ORF">LXT13_14995</name>
</gene>
<accession>A0ABS8XVC5</accession>
<dbReference type="EMBL" id="JAJTWU010000005">
    <property type="protein sequence ID" value="MCE4555712.1"/>
    <property type="molecule type" value="Genomic_DNA"/>
</dbReference>
<proteinExistence type="predicted"/>
<evidence type="ECO:0000313" key="1">
    <source>
        <dbReference type="EMBL" id="MCE4555712.1"/>
    </source>
</evidence>
<reference evidence="1 2" key="1">
    <citation type="submission" date="2021-12" db="EMBL/GenBank/DDBJ databases">
        <title>Genome seq of P8.</title>
        <authorList>
            <person name="Seo T."/>
        </authorList>
    </citation>
    <scope>NUCLEOTIDE SEQUENCE [LARGE SCALE GENOMIC DNA]</scope>
    <source>
        <strain evidence="1 2">P8</strain>
    </source>
</reference>
<keyword evidence="2" id="KW-1185">Reference proteome</keyword>